<name>A0A2G5HY03_CERBT</name>
<accession>A0A2G5HY03</accession>
<sequence>MPRYALHHPAPAEDFRGVLCPLHKREVCNHCWKKHIGMKIEDHGMIKCFCERVLGNKEIRLRAGEELWERYLEVKQTKEKDVQDAVLAAFKLEEAADKRREGDEGEKKADEDAEEEKEAEEDAGFICVDKKDAEAEEEWTMVDIEEVEI</sequence>
<keyword evidence="5" id="KW-1185">Reference proteome</keyword>
<feature type="region of interest" description="Disordered" evidence="1">
    <location>
        <begin position="97"/>
        <end position="127"/>
    </location>
</feature>
<dbReference type="AlphaFoldDB" id="A0A2G5HY03"/>
<reference evidence="3 5" key="2">
    <citation type="submission" date="2023-09" db="EMBL/GenBank/DDBJ databases">
        <title>Complete-Gapless Cercospora beticola genome.</title>
        <authorList>
            <person name="Wyatt N.A."/>
            <person name="Spanner R.E."/>
            <person name="Bolton M.D."/>
        </authorList>
    </citation>
    <scope>NUCLEOTIDE SEQUENCE [LARGE SCALE GENOMIC DNA]</scope>
    <source>
        <strain evidence="3">Cb09-40</strain>
    </source>
</reference>
<proteinExistence type="predicted"/>
<evidence type="ECO:0000313" key="2">
    <source>
        <dbReference type="EMBL" id="PIA97444.1"/>
    </source>
</evidence>
<feature type="compositionally biased region" description="Basic and acidic residues" evidence="1">
    <location>
        <begin position="97"/>
        <end position="110"/>
    </location>
</feature>
<dbReference type="Proteomes" id="UP000230605">
    <property type="component" value="Chromosome 2"/>
</dbReference>
<dbReference type="EMBL" id="LKMD01000102">
    <property type="protein sequence ID" value="PIA97444.1"/>
    <property type="molecule type" value="Genomic_DNA"/>
</dbReference>
<feature type="compositionally biased region" description="Acidic residues" evidence="1">
    <location>
        <begin position="111"/>
        <end position="123"/>
    </location>
</feature>
<dbReference type="Gene3D" id="3.30.40.10">
    <property type="entry name" value="Zinc/RING finger domain, C3HC4 (zinc finger)"/>
    <property type="match status" value="1"/>
</dbReference>
<dbReference type="EMBL" id="CP134185">
    <property type="protein sequence ID" value="WPA99242.1"/>
    <property type="molecule type" value="Genomic_DNA"/>
</dbReference>
<organism evidence="2 4">
    <name type="scientific">Cercospora beticola</name>
    <name type="common">Sugarbeet leaf spot fungus</name>
    <dbReference type="NCBI Taxonomy" id="122368"/>
    <lineage>
        <taxon>Eukaryota</taxon>
        <taxon>Fungi</taxon>
        <taxon>Dikarya</taxon>
        <taxon>Ascomycota</taxon>
        <taxon>Pezizomycotina</taxon>
        <taxon>Dothideomycetes</taxon>
        <taxon>Dothideomycetidae</taxon>
        <taxon>Mycosphaerellales</taxon>
        <taxon>Mycosphaerellaceae</taxon>
        <taxon>Cercospora</taxon>
    </lineage>
</organism>
<gene>
    <name evidence="2" type="ORF">CB0940_06593</name>
    <name evidence="3" type="ORF">RHO25_003858</name>
</gene>
<evidence type="ECO:0000256" key="1">
    <source>
        <dbReference type="SAM" id="MobiDB-lite"/>
    </source>
</evidence>
<dbReference type="Proteomes" id="UP001302367">
    <property type="component" value="Chromosome 2"/>
</dbReference>
<protein>
    <submittedName>
        <fullName evidence="2">Uncharacterized protein</fullName>
    </submittedName>
</protein>
<reference evidence="2 4" key="1">
    <citation type="submission" date="2015-10" db="EMBL/GenBank/DDBJ databases">
        <title>The cercosporin biosynthetic gene cluster was horizontally transferred to several fungal lineages and shown to be expanded in Cercospora beticola based on microsynteny with recipient genomes.</title>
        <authorList>
            <person name="De Jonge R."/>
            <person name="Ebert M.K."/>
            <person name="Suttle J.C."/>
            <person name="Jurick Ii W.M."/>
            <person name="Secor G.A."/>
            <person name="Thomma B.P."/>
            <person name="Van De Peer Y."/>
            <person name="Bolton M.D."/>
        </authorList>
    </citation>
    <scope>NUCLEOTIDE SEQUENCE [LARGE SCALE GENOMIC DNA]</scope>
    <source>
        <strain evidence="2 4">09-40</strain>
    </source>
</reference>
<evidence type="ECO:0000313" key="4">
    <source>
        <dbReference type="Proteomes" id="UP000230605"/>
    </source>
</evidence>
<evidence type="ECO:0000313" key="5">
    <source>
        <dbReference type="Proteomes" id="UP001302367"/>
    </source>
</evidence>
<dbReference type="InterPro" id="IPR013083">
    <property type="entry name" value="Znf_RING/FYVE/PHD"/>
</dbReference>
<dbReference type="OrthoDB" id="10393422at2759"/>
<evidence type="ECO:0000313" key="3">
    <source>
        <dbReference type="EMBL" id="WPA99242.1"/>
    </source>
</evidence>